<name>A0A0L8FJU9_OCTBM</name>
<dbReference type="AlphaFoldDB" id="A0A0L8FJU9"/>
<dbReference type="EMBL" id="KQ430152">
    <property type="protein sequence ID" value="KOF64599.1"/>
    <property type="molecule type" value="Genomic_DNA"/>
</dbReference>
<evidence type="ECO:0000259" key="1">
    <source>
        <dbReference type="Pfam" id="PF21530"/>
    </source>
</evidence>
<protein>
    <recommendedName>
        <fullName evidence="1">DNA helicase Pif1-like 2B domain-containing protein</fullName>
    </recommendedName>
</protein>
<feature type="domain" description="DNA helicase Pif1-like 2B" evidence="1">
    <location>
        <begin position="87"/>
        <end position="133"/>
    </location>
</feature>
<dbReference type="SUPFAM" id="SSF52540">
    <property type="entry name" value="P-loop containing nucleoside triphosphate hydrolases"/>
    <property type="match status" value="1"/>
</dbReference>
<dbReference type="Pfam" id="PF21530">
    <property type="entry name" value="Pif1_2B_dom"/>
    <property type="match status" value="1"/>
</dbReference>
<accession>A0A0L8FJU9</accession>
<dbReference type="OrthoDB" id="6157906at2759"/>
<proteinExistence type="predicted"/>
<dbReference type="InterPro" id="IPR027417">
    <property type="entry name" value="P-loop_NTPase"/>
</dbReference>
<dbReference type="PANTHER" id="PTHR10492:SF57">
    <property type="entry name" value="ATP-DEPENDENT DNA HELICASE"/>
    <property type="match status" value="1"/>
</dbReference>
<dbReference type="PANTHER" id="PTHR10492">
    <property type="match status" value="1"/>
</dbReference>
<dbReference type="InterPro" id="IPR049163">
    <property type="entry name" value="Pif1-like_2B_dom"/>
</dbReference>
<reference evidence="2" key="1">
    <citation type="submission" date="2015-07" db="EMBL/GenBank/DDBJ databases">
        <title>MeaNS - Measles Nucleotide Surveillance Program.</title>
        <authorList>
            <person name="Tran T."/>
            <person name="Druce J."/>
        </authorList>
    </citation>
    <scope>NUCLEOTIDE SEQUENCE</scope>
    <source>
        <strain evidence="2">UCB-OBI-ISO-001</strain>
        <tissue evidence="2">Gonad</tissue>
    </source>
</reference>
<sequence length="189" mass="21160">MVGKNTITKLSFINLFHLLHFNLYPDIFNNCTPEEMEKRVILSPKNSDCPAINENVLNIIPDVLKMYLSTDSVSCNNEEEVQNYPFEFINSLTPSGMPPHRLNSKVGAIVMLLRNLSISQGLCNGTCMKVQRLHEHCVEASLVTGSKRGRTVIIPRIKLSPSDANIPFTLNKLQFPKLLLSSLLPALLL</sequence>
<evidence type="ECO:0000313" key="2">
    <source>
        <dbReference type="EMBL" id="KOF64599.1"/>
    </source>
</evidence>
<gene>
    <name evidence="2" type="ORF">OCBIM_22017069mg</name>
</gene>
<organism evidence="2">
    <name type="scientific">Octopus bimaculoides</name>
    <name type="common">California two-spotted octopus</name>
    <dbReference type="NCBI Taxonomy" id="37653"/>
    <lineage>
        <taxon>Eukaryota</taxon>
        <taxon>Metazoa</taxon>
        <taxon>Spiralia</taxon>
        <taxon>Lophotrochozoa</taxon>
        <taxon>Mollusca</taxon>
        <taxon>Cephalopoda</taxon>
        <taxon>Coleoidea</taxon>
        <taxon>Octopodiformes</taxon>
        <taxon>Octopoda</taxon>
        <taxon>Incirrata</taxon>
        <taxon>Octopodidae</taxon>
        <taxon>Octopus</taxon>
    </lineage>
</organism>